<sequence>MTVQGFEPRISDIRGRHIRIPRSWRFSVWKLLVELLETVCSRQSNSHIETLDGRCAEEIRWFVCELQSLDPQSFRYD</sequence>
<gene>
    <name evidence="1" type="ORF">T265_08961</name>
</gene>
<dbReference type="EMBL" id="KL596866">
    <property type="protein sequence ID" value="KER23061.1"/>
    <property type="molecule type" value="Genomic_DNA"/>
</dbReference>
<dbReference type="Proteomes" id="UP000054324">
    <property type="component" value="Unassembled WGS sequence"/>
</dbReference>
<accession>A0A074Z799</accession>
<reference evidence="1 2" key="1">
    <citation type="submission" date="2013-11" db="EMBL/GenBank/DDBJ databases">
        <title>Opisthorchis viverrini - life in the bile duct.</title>
        <authorList>
            <person name="Young N.D."/>
            <person name="Nagarajan N."/>
            <person name="Lin S.J."/>
            <person name="Korhonen P.K."/>
            <person name="Jex A.R."/>
            <person name="Hall R.S."/>
            <person name="Safavi-Hemami H."/>
            <person name="Kaewkong W."/>
            <person name="Bertrand D."/>
            <person name="Gao S."/>
            <person name="Seet Q."/>
            <person name="Wongkham S."/>
            <person name="Teh B.T."/>
            <person name="Wongkham C."/>
            <person name="Intapan P.M."/>
            <person name="Maleewong W."/>
            <person name="Yang X."/>
            <person name="Hu M."/>
            <person name="Wang Z."/>
            <person name="Hofmann A."/>
            <person name="Sternberg P.W."/>
            <person name="Tan P."/>
            <person name="Wang J."/>
            <person name="Gasser R.B."/>
        </authorList>
    </citation>
    <scope>NUCLEOTIDE SEQUENCE [LARGE SCALE GENOMIC DNA]</scope>
</reference>
<dbReference type="RefSeq" id="XP_009173172.1">
    <property type="nucleotide sequence ID" value="XM_009174908.1"/>
</dbReference>
<protein>
    <submittedName>
        <fullName evidence="1">Uncharacterized protein</fullName>
    </submittedName>
</protein>
<organism evidence="1 2">
    <name type="scientific">Opisthorchis viverrini</name>
    <name type="common">Southeast Asian liver fluke</name>
    <dbReference type="NCBI Taxonomy" id="6198"/>
    <lineage>
        <taxon>Eukaryota</taxon>
        <taxon>Metazoa</taxon>
        <taxon>Spiralia</taxon>
        <taxon>Lophotrochozoa</taxon>
        <taxon>Platyhelminthes</taxon>
        <taxon>Trematoda</taxon>
        <taxon>Digenea</taxon>
        <taxon>Opisthorchiida</taxon>
        <taxon>Opisthorchiata</taxon>
        <taxon>Opisthorchiidae</taxon>
        <taxon>Opisthorchis</taxon>
    </lineage>
</organism>
<dbReference type="KEGG" id="ovi:T265_08961"/>
<evidence type="ECO:0000313" key="2">
    <source>
        <dbReference type="Proteomes" id="UP000054324"/>
    </source>
</evidence>
<dbReference type="AlphaFoldDB" id="A0A074Z799"/>
<keyword evidence="2" id="KW-1185">Reference proteome</keyword>
<dbReference type="CTD" id="20323140"/>
<proteinExistence type="predicted"/>
<dbReference type="GeneID" id="20323140"/>
<name>A0A074Z799_OPIVI</name>
<evidence type="ECO:0000313" key="1">
    <source>
        <dbReference type="EMBL" id="KER23061.1"/>
    </source>
</evidence>